<dbReference type="Proteomes" id="UP000247978">
    <property type="component" value="Unassembled WGS sequence"/>
</dbReference>
<comment type="similarity">
    <text evidence="1">Belongs to the Dps family.</text>
</comment>
<dbReference type="CDD" id="cd01043">
    <property type="entry name" value="DPS"/>
    <property type="match status" value="1"/>
</dbReference>
<dbReference type="GO" id="GO:0003677">
    <property type="term" value="F:DNA binding"/>
    <property type="evidence" value="ECO:0007669"/>
    <property type="project" value="UniProtKB-KW"/>
</dbReference>
<dbReference type="InterPro" id="IPR012347">
    <property type="entry name" value="Ferritin-like"/>
</dbReference>
<dbReference type="PANTHER" id="PTHR42932:SF1">
    <property type="entry name" value="GENERAL STRESS PROTEIN 20U"/>
    <property type="match status" value="1"/>
</dbReference>
<keyword evidence="3" id="KW-0238">DNA-binding</keyword>
<dbReference type="OrthoDB" id="9797023at2"/>
<dbReference type="GO" id="GO:0008199">
    <property type="term" value="F:ferric iron binding"/>
    <property type="evidence" value="ECO:0007669"/>
    <property type="project" value="InterPro"/>
</dbReference>
<proteinExistence type="inferred from homology"/>
<gene>
    <name evidence="3" type="ORF">DFR56_11264</name>
</gene>
<dbReference type="PANTHER" id="PTHR42932">
    <property type="entry name" value="GENERAL STRESS PROTEIN 20U"/>
    <property type="match status" value="1"/>
</dbReference>
<accession>A0A2V3VTL6</accession>
<protein>
    <submittedName>
        <fullName evidence="3">Starvation-inducible DNA-binding protein</fullName>
    </submittedName>
</protein>
<reference evidence="3 4" key="1">
    <citation type="submission" date="2018-05" db="EMBL/GenBank/DDBJ databases">
        <title>Genomic Encyclopedia of Type Strains, Phase IV (KMG-IV): sequencing the most valuable type-strain genomes for metagenomic binning, comparative biology and taxonomic classification.</title>
        <authorList>
            <person name="Goeker M."/>
        </authorList>
    </citation>
    <scope>NUCLEOTIDE SEQUENCE [LARGE SCALE GENOMIC DNA]</scope>
    <source>
        <strain evidence="3 4">DSM 28556</strain>
    </source>
</reference>
<sequence>MEREHLILFLNRLLANYFVLYIKLHRYKWFMKGKHIFAFQTYFEEMYRSMKDDIDMLAEHLLSMDGKPFATMVKFIKEATIEEATADDEEEEMIEQLANDFSQVGNEMKEIGIKKAEKINDDLTKHLLLCLEQKLNKYIWRCKAYYK</sequence>
<dbReference type="Pfam" id="PF00210">
    <property type="entry name" value="Ferritin"/>
    <property type="match status" value="1"/>
</dbReference>
<evidence type="ECO:0000313" key="3">
    <source>
        <dbReference type="EMBL" id="PXW85086.1"/>
    </source>
</evidence>
<dbReference type="Gene3D" id="1.20.1260.10">
    <property type="match status" value="1"/>
</dbReference>
<keyword evidence="4" id="KW-1185">Reference proteome</keyword>
<dbReference type="InterPro" id="IPR009078">
    <property type="entry name" value="Ferritin-like_SF"/>
</dbReference>
<evidence type="ECO:0000259" key="2">
    <source>
        <dbReference type="Pfam" id="PF00210"/>
    </source>
</evidence>
<dbReference type="PIRSF" id="PIRSF005900">
    <property type="entry name" value="Dps"/>
    <property type="match status" value="1"/>
</dbReference>
<dbReference type="EMBL" id="QJJQ01000012">
    <property type="protein sequence ID" value="PXW85086.1"/>
    <property type="molecule type" value="Genomic_DNA"/>
</dbReference>
<organism evidence="3 4">
    <name type="scientific">Pseudogracilibacillus auburnensis</name>
    <dbReference type="NCBI Taxonomy" id="1494959"/>
    <lineage>
        <taxon>Bacteria</taxon>
        <taxon>Bacillati</taxon>
        <taxon>Bacillota</taxon>
        <taxon>Bacilli</taxon>
        <taxon>Bacillales</taxon>
        <taxon>Bacillaceae</taxon>
        <taxon>Pseudogracilibacillus</taxon>
    </lineage>
</organism>
<dbReference type="InterPro" id="IPR002177">
    <property type="entry name" value="DPS_DNA-bd"/>
</dbReference>
<dbReference type="AlphaFoldDB" id="A0A2V3VTL6"/>
<name>A0A2V3VTL6_9BACI</name>
<evidence type="ECO:0000256" key="1">
    <source>
        <dbReference type="ARBA" id="ARBA00009497"/>
    </source>
</evidence>
<feature type="domain" description="Ferritin/DPS" evidence="2">
    <location>
        <begin position="10"/>
        <end position="145"/>
    </location>
</feature>
<comment type="caution">
    <text evidence="3">The sequence shown here is derived from an EMBL/GenBank/DDBJ whole genome shotgun (WGS) entry which is preliminary data.</text>
</comment>
<dbReference type="RefSeq" id="WP_110396354.1">
    <property type="nucleotide sequence ID" value="NZ_JADIJL010000021.1"/>
</dbReference>
<dbReference type="InterPro" id="IPR008331">
    <property type="entry name" value="Ferritin_DPS_dom"/>
</dbReference>
<evidence type="ECO:0000313" key="4">
    <source>
        <dbReference type="Proteomes" id="UP000247978"/>
    </source>
</evidence>
<dbReference type="SUPFAM" id="SSF47240">
    <property type="entry name" value="Ferritin-like"/>
    <property type="match status" value="1"/>
</dbReference>